<keyword evidence="1" id="KW-0229">DNA integration</keyword>
<reference evidence="4 5" key="1">
    <citation type="submission" date="2016-10" db="EMBL/GenBank/DDBJ databases">
        <authorList>
            <person name="Varghese N."/>
            <person name="Submissions S."/>
        </authorList>
    </citation>
    <scope>NUCLEOTIDE SEQUENCE [LARGE SCALE GENOMIC DNA]</scope>
    <source>
        <strain evidence="4 5">22B</strain>
    </source>
</reference>
<dbReference type="PROSITE" id="PS51898">
    <property type="entry name" value="TYR_RECOMBINASE"/>
    <property type="match status" value="1"/>
</dbReference>
<dbReference type="AlphaFoldDB" id="A0A662Z6H2"/>
<dbReference type="InterPro" id="IPR011010">
    <property type="entry name" value="DNA_brk_join_enz"/>
</dbReference>
<evidence type="ECO:0000256" key="2">
    <source>
        <dbReference type="ARBA" id="ARBA00023172"/>
    </source>
</evidence>
<dbReference type="EMBL" id="FOSF01000003">
    <property type="protein sequence ID" value="SFJ81008.1"/>
    <property type="molecule type" value="Genomic_DNA"/>
</dbReference>
<dbReference type="Pfam" id="PF00589">
    <property type="entry name" value="Phage_integrase"/>
    <property type="match status" value="1"/>
</dbReference>
<evidence type="ECO:0000259" key="3">
    <source>
        <dbReference type="PROSITE" id="PS51898"/>
    </source>
</evidence>
<name>A0A662Z6H2_9GAMM</name>
<dbReference type="GO" id="GO:0006310">
    <property type="term" value="P:DNA recombination"/>
    <property type="evidence" value="ECO:0007669"/>
    <property type="project" value="UniProtKB-KW"/>
</dbReference>
<evidence type="ECO:0000313" key="4">
    <source>
        <dbReference type="EMBL" id="SFJ81008.1"/>
    </source>
</evidence>
<sequence length="326" mass="38012">MADFISKLAPLFKEFIKFRTACKCWNRHYELMLCSFDRYCMQHFPNHDSLTQSMVNGWCAQRSSESPQSTNSRNETIVALISYLRAHQLTEVDSPTRLAYKQHLRLPHPLTDDMLRRFFHECDRLYSDCSLIRGCVKKFALAAQLTCPVLFRFLYSTGMRPGATLKLKRTNVDLKTGVVEIQEDKGMNQYRIVLHDSTLKIMRAYDKQVELRLQSGREYFFYSAKGNHLSTPWLNSYFRRLWDKANPENHEVVPMDFRHNYATANINAWIGNYDALTNMTYLSKSMGHSCMQVTLDHYYDLSPQLARLIEKKCGAAFDVIVPEVQP</sequence>
<accession>A0A662Z6H2</accession>
<dbReference type="GO" id="GO:0003677">
    <property type="term" value="F:DNA binding"/>
    <property type="evidence" value="ECO:0007669"/>
    <property type="project" value="InterPro"/>
</dbReference>
<dbReference type="SUPFAM" id="SSF56349">
    <property type="entry name" value="DNA breaking-rejoining enzymes"/>
    <property type="match status" value="1"/>
</dbReference>
<dbReference type="Gene3D" id="1.10.443.10">
    <property type="entry name" value="Intergrase catalytic core"/>
    <property type="match status" value="1"/>
</dbReference>
<keyword evidence="5" id="KW-1185">Reference proteome</keyword>
<proteinExistence type="predicted"/>
<dbReference type="OrthoDB" id="9795573at2"/>
<dbReference type="InterPro" id="IPR002104">
    <property type="entry name" value="Integrase_catalytic"/>
</dbReference>
<protein>
    <submittedName>
        <fullName evidence="4">Site-specific recombinase XerD</fullName>
    </submittedName>
</protein>
<dbReference type="GO" id="GO:0015074">
    <property type="term" value="P:DNA integration"/>
    <property type="evidence" value="ECO:0007669"/>
    <property type="project" value="UniProtKB-KW"/>
</dbReference>
<evidence type="ECO:0000313" key="5">
    <source>
        <dbReference type="Proteomes" id="UP000243374"/>
    </source>
</evidence>
<dbReference type="Proteomes" id="UP000243374">
    <property type="component" value="Unassembled WGS sequence"/>
</dbReference>
<dbReference type="PANTHER" id="PTHR30349">
    <property type="entry name" value="PHAGE INTEGRASE-RELATED"/>
    <property type="match status" value="1"/>
</dbReference>
<keyword evidence="2" id="KW-0233">DNA recombination</keyword>
<evidence type="ECO:0000256" key="1">
    <source>
        <dbReference type="ARBA" id="ARBA00022908"/>
    </source>
</evidence>
<feature type="domain" description="Tyr recombinase" evidence="3">
    <location>
        <begin position="105"/>
        <end position="311"/>
    </location>
</feature>
<dbReference type="InterPro" id="IPR050090">
    <property type="entry name" value="Tyrosine_recombinase_XerCD"/>
</dbReference>
<gene>
    <name evidence="4" type="ORF">SAMN04487865_10034</name>
</gene>
<organism evidence="4 5">
    <name type="scientific">Succinivibrio dextrinosolvens</name>
    <dbReference type="NCBI Taxonomy" id="83771"/>
    <lineage>
        <taxon>Bacteria</taxon>
        <taxon>Pseudomonadati</taxon>
        <taxon>Pseudomonadota</taxon>
        <taxon>Gammaproteobacteria</taxon>
        <taxon>Aeromonadales</taxon>
        <taxon>Succinivibrionaceae</taxon>
        <taxon>Succinivibrio</taxon>
    </lineage>
</organism>
<dbReference type="InterPro" id="IPR013762">
    <property type="entry name" value="Integrase-like_cat_sf"/>
</dbReference>
<dbReference type="PANTHER" id="PTHR30349:SF64">
    <property type="entry name" value="PROPHAGE INTEGRASE INTD-RELATED"/>
    <property type="match status" value="1"/>
</dbReference>